<gene>
    <name evidence="1" type="ORF">GH723_05740</name>
</gene>
<dbReference type="KEGG" id="atq:GH723_05740"/>
<organism evidence="1 2">
    <name type="scientific">Actinomarinicola tropica</name>
    <dbReference type="NCBI Taxonomy" id="2789776"/>
    <lineage>
        <taxon>Bacteria</taxon>
        <taxon>Bacillati</taxon>
        <taxon>Actinomycetota</taxon>
        <taxon>Acidimicrobiia</taxon>
        <taxon>Acidimicrobiales</taxon>
        <taxon>Iamiaceae</taxon>
        <taxon>Actinomarinicola</taxon>
    </lineage>
</organism>
<dbReference type="AlphaFoldDB" id="A0A5Q2RCN4"/>
<dbReference type="EMBL" id="CP045851">
    <property type="protein sequence ID" value="QGG94649.1"/>
    <property type="molecule type" value="Genomic_DNA"/>
</dbReference>
<dbReference type="PANTHER" id="PTHR39185:SF1">
    <property type="entry name" value="SWARMING MOTILITY PROTEIN SWRD"/>
    <property type="match status" value="1"/>
</dbReference>
<name>A0A5Q2RCN4_9ACTN</name>
<proteinExistence type="predicted"/>
<dbReference type="InterPro" id="IPR009384">
    <property type="entry name" value="SwrD-like"/>
</dbReference>
<evidence type="ECO:0008006" key="3">
    <source>
        <dbReference type="Google" id="ProtNLM"/>
    </source>
</evidence>
<accession>A0A5Q2RCN4</accession>
<sequence length="86" mass="9538">MILLRRLNGSEFGVNADLIERLEVTPDTVVTLVDGTKYVVAEPVDEVIEKIIDFRARILATAEVYERSGATPASPLRLVPETIEEI</sequence>
<keyword evidence="2" id="KW-1185">Reference proteome</keyword>
<evidence type="ECO:0000313" key="1">
    <source>
        <dbReference type="EMBL" id="QGG94649.1"/>
    </source>
</evidence>
<dbReference type="Pfam" id="PF06289">
    <property type="entry name" value="FlbD"/>
    <property type="match status" value="1"/>
</dbReference>
<dbReference type="RefSeq" id="WP_153758755.1">
    <property type="nucleotide sequence ID" value="NZ_CP045851.1"/>
</dbReference>
<evidence type="ECO:0000313" key="2">
    <source>
        <dbReference type="Proteomes" id="UP000334019"/>
    </source>
</evidence>
<protein>
    <recommendedName>
        <fullName evidence="3">Flagellar protein FlbD</fullName>
    </recommendedName>
</protein>
<dbReference type="Proteomes" id="UP000334019">
    <property type="component" value="Chromosome"/>
</dbReference>
<reference evidence="1 2" key="1">
    <citation type="submission" date="2019-11" db="EMBL/GenBank/DDBJ databases">
        <authorList>
            <person name="He Y."/>
        </authorList>
    </citation>
    <scope>NUCLEOTIDE SEQUENCE [LARGE SCALE GENOMIC DNA]</scope>
    <source>
        <strain evidence="1 2">SCSIO 58843</strain>
    </source>
</reference>
<dbReference type="PANTHER" id="PTHR39185">
    <property type="entry name" value="SWARMING MOTILITY PROTEIN SWRD"/>
    <property type="match status" value="1"/>
</dbReference>